<organism evidence="6 7">
    <name type="scientific">Luteococcus sanguinis</name>
    <dbReference type="NCBI Taxonomy" id="174038"/>
    <lineage>
        <taxon>Bacteria</taxon>
        <taxon>Bacillati</taxon>
        <taxon>Actinomycetota</taxon>
        <taxon>Actinomycetes</taxon>
        <taxon>Propionibacteriales</taxon>
        <taxon>Propionibacteriaceae</taxon>
        <taxon>Luteococcus</taxon>
    </lineage>
</organism>
<gene>
    <name evidence="6" type="ORF">ACFP57_02180</name>
</gene>
<feature type="domain" description="HipA N-terminal subdomain 1" evidence="5">
    <location>
        <begin position="13"/>
        <end position="87"/>
    </location>
</feature>
<dbReference type="Pfam" id="PF13657">
    <property type="entry name" value="Couple_hipA"/>
    <property type="match status" value="1"/>
</dbReference>
<feature type="domain" description="HipA-like C-terminal" evidence="4">
    <location>
        <begin position="162"/>
        <end position="364"/>
    </location>
</feature>
<evidence type="ECO:0000259" key="5">
    <source>
        <dbReference type="Pfam" id="PF13657"/>
    </source>
</evidence>
<keyword evidence="7" id="KW-1185">Reference proteome</keyword>
<evidence type="ECO:0000313" key="6">
    <source>
        <dbReference type="EMBL" id="MFC6395806.1"/>
    </source>
</evidence>
<dbReference type="InterPro" id="IPR052028">
    <property type="entry name" value="HipA_Ser/Thr_kinase"/>
</dbReference>
<protein>
    <submittedName>
        <fullName evidence="6">Type II toxin-antitoxin system HipA family toxin</fullName>
    </submittedName>
</protein>
<dbReference type="InterPro" id="IPR017508">
    <property type="entry name" value="HipA_N1"/>
</dbReference>
<comment type="similarity">
    <text evidence="1">Belongs to the HipA Ser/Thr kinase family.</text>
</comment>
<keyword evidence="2" id="KW-0808">Transferase</keyword>
<proteinExistence type="inferred from homology"/>
<evidence type="ECO:0000256" key="2">
    <source>
        <dbReference type="ARBA" id="ARBA00022679"/>
    </source>
</evidence>
<dbReference type="Pfam" id="PF07804">
    <property type="entry name" value="HipA_C"/>
    <property type="match status" value="1"/>
</dbReference>
<comment type="caution">
    <text evidence="6">The sequence shown here is derived from an EMBL/GenBank/DDBJ whole genome shotgun (WGS) entry which is preliminary data.</text>
</comment>
<evidence type="ECO:0000256" key="1">
    <source>
        <dbReference type="ARBA" id="ARBA00010164"/>
    </source>
</evidence>
<name>A0ABW1WXL7_9ACTN</name>
<dbReference type="InterPro" id="IPR012893">
    <property type="entry name" value="HipA-like_C"/>
</dbReference>
<accession>A0ABW1WXL7</accession>
<sequence length="391" mass="42344">MTVHLDIGGQPVEAGTLYVHSGRTLTSTFVYTSNYLGDPRAHAVDPAFPLVRGQHHVAGLPRAFSDSAPDRWGRNLIRKRLRASGDTASRSITEVDYLLGVSDVTRQGALRFSLDGGDFLAAHGDVPRALALPRLLRASEKVARDEESVEEIKLLLDAGTASLGGARPKASIREGSTLYIAKFPHPGDQWDVMAWEATALDLAERAGIEVPEHRLIRVEGRAVLLLRRFDREGALRRGYLSAMTLVGADDGDQRDYLELAEALAQNSAAATADLAQLWRRAAFGLLINNTDDQLRNHGVVQAEKGWRLSPAFDINPNPDGARHATTIAGEDGREEGLEALVASAPQFGLGADEVERALAEVRTVLGCWREIAAGHAVRPAECDLMAEAFGR</sequence>
<dbReference type="RefSeq" id="WP_343884505.1">
    <property type="nucleotide sequence ID" value="NZ_BAAAKI010000002.1"/>
</dbReference>
<dbReference type="PANTHER" id="PTHR37419:SF8">
    <property type="entry name" value="TOXIN YJJJ"/>
    <property type="match status" value="1"/>
</dbReference>
<evidence type="ECO:0000259" key="4">
    <source>
        <dbReference type="Pfam" id="PF07804"/>
    </source>
</evidence>
<reference evidence="7" key="1">
    <citation type="journal article" date="2019" name="Int. J. Syst. Evol. Microbiol.">
        <title>The Global Catalogue of Microorganisms (GCM) 10K type strain sequencing project: providing services to taxonomists for standard genome sequencing and annotation.</title>
        <authorList>
            <consortium name="The Broad Institute Genomics Platform"/>
            <consortium name="The Broad Institute Genome Sequencing Center for Infectious Disease"/>
            <person name="Wu L."/>
            <person name="Ma J."/>
        </authorList>
    </citation>
    <scope>NUCLEOTIDE SEQUENCE [LARGE SCALE GENOMIC DNA]</scope>
    <source>
        <strain evidence="7">CGMCC 1.15277</strain>
    </source>
</reference>
<keyword evidence="3" id="KW-0418">Kinase</keyword>
<dbReference type="Proteomes" id="UP001596266">
    <property type="component" value="Unassembled WGS sequence"/>
</dbReference>
<evidence type="ECO:0000256" key="3">
    <source>
        <dbReference type="ARBA" id="ARBA00022777"/>
    </source>
</evidence>
<dbReference type="PANTHER" id="PTHR37419">
    <property type="entry name" value="SERINE/THREONINE-PROTEIN KINASE TOXIN HIPA"/>
    <property type="match status" value="1"/>
</dbReference>
<evidence type="ECO:0000313" key="7">
    <source>
        <dbReference type="Proteomes" id="UP001596266"/>
    </source>
</evidence>
<dbReference type="EMBL" id="JBHSUA010000007">
    <property type="protein sequence ID" value="MFC6395806.1"/>
    <property type="molecule type" value="Genomic_DNA"/>
</dbReference>